<dbReference type="CDD" id="cd05327">
    <property type="entry name" value="retinol-DH_like_SDR_c_like"/>
    <property type="match status" value="1"/>
</dbReference>
<sequence>MTFSLNDIPDLSGKTAIVTGSTAGIGKVCAFELARKNCYVIVACRNQTKGDAVVKEIQEQTGNKRVECIILDLSSLASVKKFSETILTTFDKIDILLNNAGLLDVPFQLTEDGIETMFATNHVGPFYLTLELLPLLIKSNAGRIVNVASMLHAMTTLTGVDFEKISDEKNYNGKTHYAKTKVANILFTYELTRRLKEKGINNVYVNCNHPGAIKTDPYYQGGLLKKGSFIDSITNLYFISVEKGALTQLYLATSPDIEQKDIKGQYYVPIAKCGSSNGFSKSKENATKLWNITENILKEKIPGGNYVEDRI</sequence>
<keyword evidence="1" id="KW-0560">Oxidoreductase</keyword>
<dbReference type="EMBL" id="JAEPRB010000100">
    <property type="protein sequence ID" value="KAG2221780.1"/>
    <property type="molecule type" value="Genomic_DNA"/>
</dbReference>
<organism evidence="3 4">
    <name type="scientific">Circinella minor</name>
    <dbReference type="NCBI Taxonomy" id="1195481"/>
    <lineage>
        <taxon>Eukaryota</taxon>
        <taxon>Fungi</taxon>
        <taxon>Fungi incertae sedis</taxon>
        <taxon>Mucoromycota</taxon>
        <taxon>Mucoromycotina</taxon>
        <taxon>Mucoromycetes</taxon>
        <taxon>Mucorales</taxon>
        <taxon>Lichtheimiaceae</taxon>
        <taxon>Circinella</taxon>
    </lineage>
</organism>
<evidence type="ECO:0000313" key="4">
    <source>
        <dbReference type="Proteomes" id="UP000646827"/>
    </source>
</evidence>
<protein>
    <submittedName>
        <fullName evidence="3">Uncharacterized protein</fullName>
    </submittedName>
</protein>
<comment type="similarity">
    <text evidence="2">Belongs to the short-chain dehydrogenases/reductases (SDR) family.</text>
</comment>
<evidence type="ECO:0000313" key="3">
    <source>
        <dbReference type="EMBL" id="KAG2221780.1"/>
    </source>
</evidence>
<dbReference type="OrthoDB" id="191139at2759"/>
<evidence type="ECO:0000256" key="2">
    <source>
        <dbReference type="RuleBase" id="RU000363"/>
    </source>
</evidence>
<dbReference type="PANTHER" id="PTHR43157:SF31">
    <property type="entry name" value="PHOSPHATIDYLINOSITOL-GLYCAN BIOSYNTHESIS CLASS F PROTEIN"/>
    <property type="match status" value="1"/>
</dbReference>
<accession>A0A8H7VIH6</accession>
<reference evidence="3 4" key="1">
    <citation type="submission" date="2020-12" db="EMBL/GenBank/DDBJ databases">
        <title>Metabolic potential, ecology and presence of endohyphal bacteria is reflected in genomic diversity of Mucoromycotina.</title>
        <authorList>
            <person name="Muszewska A."/>
            <person name="Okrasinska A."/>
            <person name="Steczkiewicz K."/>
            <person name="Drgas O."/>
            <person name="Orlowska M."/>
            <person name="Perlinska-Lenart U."/>
            <person name="Aleksandrzak-Piekarczyk T."/>
            <person name="Szatraj K."/>
            <person name="Zielenkiewicz U."/>
            <person name="Pilsyk S."/>
            <person name="Malc E."/>
            <person name="Mieczkowski P."/>
            <person name="Kruszewska J.S."/>
            <person name="Biernat P."/>
            <person name="Pawlowska J."/>
        </authorList>
    </citation>
    <scope>NUCLEOTIDE SEQUENCE [LARGE SCALE GENOMIC DNA]</scope>
    <source>
        <strain evidence="3 4">CBS 142.35</strain>
    </source>
</reference>
<gene>
    <name evidence="3" type="ORF">INT45_003420</name>
</gene>
<dbReference type="AlphaFoldDB" id="A0A8H7VIH6"/>
<dbReference type="PRINTS" id="PR00080">
    <property type="entry name" value="SDRFAMILY"/>
</dbReference>
<dbReference type="InterPro" id="IPR036291">
    <property type="entry name" value="NAD(P)-bd_dom_sf"/>
</dbReference>
<dbReference type="InterPro" id="IPR002347">
    <property type="entry name" value="SDR_fam"/>
</dbReference>
<dbReference type="PRINTS" id="PR00081">
    <property type="entry name" value="GDHRDH"/>
</dbReference>
<comment type="caution">
    <text evidence="3">The sequence shown here is derived from an EMBL/GenBank/DDBJ whole genome shotgun (WGS) entry which is preliminary data.</text>
</comment>
<keyword evidence="4" id="KW-1185">Reference proteome</keyword>
<dbReference type="GO" id="GO:0016491">
    <property type="term" value="F:oxidoreductase activity"/>
    <property type="evidence" value="ECO:0007669"/>
    <property type="project" value="UniProtKB-KW"/>
</dbReference>
<evidence type="ECO:0000256" key="1">
    <source>
        <dbReference type="ARBA" id="ARBA00023002"/>
    </source>
</evidence>
<dbReference type="Pfam" id="PF00106">
    <property type="entry name" value="adh_short"/>
    <property type="match status" value="1"/>
</dbReference>
<dbReference type="Gene3D" id="3.40.50.720">
    <property type="entry name" value="NAD(P)-binding Rossmann-like Domain"/>
    <property type="match status" value="1"/>
</dbReference>
<proteinExistence type="inferred from homology"/>
<name>A0A8H7VIH6_9FUNG</name>
<dbReference type="SUPFAM" id="SSF51735">
    <property type="entry name" value="NAD(P)-binding Rossmann-fold domains"/>
    <property type="match status" value="1"/>
</dbReference>
<dbReference type="PANTHER" id="PTHR43157">
    <property type="entry name" value="PHOSPHATIDYLINOSITOL-GLYCAN BIOSYNTHESIS CLASS F PROTEIN-RELATED"/>
    <property type="match status" value="1"/>
</dbReference>
<dbReference type="Proteomes" id="UP000646827">
    <property type="component" value="Unassembled WGS sequence"/>
</dbReference>